<reference evidence="1" key="1">
    <citation type="submission" date="2021-01" db="EMBL/GenBank/DDBJ databases">
        <title>Chromosome-level genome assembly of a human fungal pathogen reveals clustering of transcriptionally co-regulated genes.</title>
        <authorList>
            <person name="Voorhies M."/>
            <person name="Cohen S."/>
            <person name="Shea T.P."/>
            <person name="Petrus S."/>
            <person name="Munoz J.F."/>
            <person name="Poplawski S."/>
            <person name="Goldman W.E."/>
            <person name="Michael T."/>
            <person name="Cuomo C.A."/>
            <person name="Sil A."/>
            <person name="Beyhan S."/>
        </authorList>
    </citation>
    <scope>NUCLEOTIDE SEQUENCE</scope>
    <source>
        <strain evidence="1">H88</strain>
    </source>
</reference>
<gene>
    <name evidence="1" type="ORF">I7I53_03792</name>
</gene>
<accession>A0A8A1LV35</accession>
<proteinExistence type="predicted"/>
<dbReference type="AlphaFoldDB" id="A0A8A1LV35"/>
<dbReference type="EMBL" id="CP069105">
    <property type="protein sequence ID" value="QSS55807.1"/>
    <property type="molecule type" value="Genomic_DNA"/>
</dbReference>
<evidence type="ECO:0000313" key="2">
    <source>
        <dbReference type="Proteomes" id="UP000663419"/>
    </source>
</evidence>
<organism evidence="1 2">
    <name type="scientific">Ajellomyces capsulatus (strain H88)</name>
    <name type="common">Darling's disease fungus</name>
    <name type="synonym">Histoplasma capsulatum</name>
    <dbReference type="NCBI Taxonomy" id="544711"/>
    <lineage>
        <taxon>Eukaryota</taxon>
        <taxon>Fungi</taxon>
        <taxon>Dikarya</taxon>
        <taxon>Ascomycota</taxon>
        <taxon>Pezizomycotina</taxon>
        <taxon>Eurotiomycetes</taxon>
        <taxon>Eurotiomycetidae</taxon>
        <taxon>Onygenales</taxon>
        <taxon>Ajellomycetaceae</taxon>
        <taxon>Histoplasma</taxon>
    </lineage>
</organism>
<evidence type="ECO:0000313" key="1">
    <source>
        <dbReference type="EMBL" id="QSS55807.1"/>
    </source>
</evidence>
<name>A0A8A1LV35_AJEC8</name>
<dbReference type="VEuPathDB" id="FungiDB:I7I53_03792"/>
<protein>
    <submittedName>
        <fullName evidence="1">Uncharacterized protein</fullName>
    </submittedName>
</protein>
<sequence>MLRFFGDARIAVIFSNFMRGSKVQIRLGNASLSFPVNIPPGRYYPLRTGLLIGWGILWHIYMQLAGIS</sequence>
<dbReference type="Proteomes" id="UP000663419">
    <property type="component" value="Chromosome 4"/>
</dbReference>